<feature type="region of interest" description="Disordered" evidence="2">
    <location>
        <begin position="122"/>
        <end position="152"/>
    </location>
</feature>
<evidence type="ECO:0000313" key="3">
    <source>
        <dbReference type="EMBL" id="CAD7433511.1"/>
    </source>
</evidence>
<sequence length="487" mass="54868">MIYSEQKDATKTVNNIENLLFRMEEESGDPESPESCYVKSTSATTIDEEDLLRYSRSQTPTAESDKIENEDESCARSLRFFENPFEYPENESERKKLISVALQQEDEFLEYLMSLPAVTKEKQADQTAEAHHPEPPGFMRSTSTYSSSSGGPKVGLDHLDNLCKLMEQLGDLRDQNSKLQRKVQYLEDIKNLQEMHKQLHQDTKQRRLQDEELLKILLHSHRNRGPGSTHIKRHVRREEYEGNLTDSCLLDHGGSEESLSNIKTEPTMNTRSTKCKSISHSKMRQYLMHSHQRGRSRSVGIEELKAKDDDDYDERRRSKRHEKSRQRRSIAAVTGGSCKSKVSKWTKVKEAFRWEKASATMLPDSKSTDSGIGVVSSISCDDSKHLKVPPPESLKGDHSPNLLSVSPVDSVLSGLSSSVCSSGGQSPGSLMCHPLRDFGVTVPGNLSSSSSSDDLEIDLNFNDMFAELECYLLSGRMIQDVSLARVD</sequence>
<feature type="compositionally biased region" description="Basic residues" evidence="2">
    <location>
        <begin position="317"/>
        <end position="328"/>
    </location>
</feature>
<protein>
    <submittedName>
        <fullName evidence="3">Uncharacterized protein</fullName>
    </submittedName>
</protein>
<accession>A0A7R9HUS4</accession>
<evidence type="ECO:0000256" key="2">
    <source>
        <dbReference type="SAM" id="MobiDB-lite"/>
    </source>
</evidence>
<feature type="coiled-coil region" evidence="1">
    <location>
        <begin position="169"/>
        <end position="202"/>
    </location>
</feature>
<evidence type="ECO:0000256" key="1">
    <source>
        <dbReference type="SAM" id="Coils"/>
    </source>
</evidence>
<feature type="compositionally biased region" description="Basic residues" evidence="2">
    <location>
        <begin position="273"/>
        <end position="283"/>
    </location>
</feature>
<feature type="compositionally biased region" description="Basic and acidic residues" evidence="2">
    <location>
        <begin position="122"/>
        <end position="134"/>
    </location>
</feature>
<organism evidence="3">
    <name type="scientific">Timema monikensis</name>
    <dbReference type="NCBI Taxonomy" id="170555"/>
    <lineage>
        <taxon>Eukaryota</taxon>
        <taxon>Metazoa</taxon>
        <taxon>Ecdysozoa</taxon>
        <taxon>Arthropoda</taxon>
        <taxon>Hexapoda</taxon>
        <taxon>Insecta</taxon>
        <taxon>Pterygota</taxon>
        <taxon>Neoptera</taxon>
        <taxon>Polyneoptera</taxon>
        <taxon>Phasmatodea</taxon>
        <taxon>Timematodea</taxon>
        <taxon>Timematoidea</taxon>
        <taxon>Timematidae</taxon>
        <taxon>Timema</taxon>
    </lineage>
</organism>
<reference evidence="3" key="1">
    <citation type="submission" date="2020-11" db="EMBL/GenBank/DDBJ databases">
        <authorList>
            <person name="Tran Van P."/>
        </authorList>
    </citation>
    <scope>NUCLEOTIDE SEQUENCE</scope>
</reference>
<feature type="region of interest" description="Disordered" evidence="2">
    <location>
        <begin position="251"/>
        <end position="333"/>
    </location>
</feature>
<feature type="compositionally biased region" description="Polar residues" evidence="2">
    <location>
        <begin position="257"/>
        <end position="272"/>
    </location>
</feature>
<name>A0A7R9HUS4_9NEOP</name>
<feature type="region of interest" description="Disordered" evidence="2">
    <location>
        <begin position="382"/>
        <end position="401"/>
    </location>
</feature>
<feature type="compositionally biased region" description="Basic and acidic residues" evidence="2">
    <location>
        <begin position="300"/>
        <end position="316"/>
    </location>
</feature>
<keyword evidence="1" id="KW-0175">Coiled coil</keyword>
<gene>
    <name evidence="3" type="ORF">TMSB3V08_LOCUS10183</name>
</gene>
<dbReference type="AlphaFoldDB" id="A0A7R9HUS4"/>
<proteinExistence type="predicted"/>
<dbReference type="EMBL" id="OB796510">
    <property type="protein sequence ID" value="CAD7433511.1"/>
    <property type="molecule type" value="Genomic_DNA"/>
</dbReference>